<feature type="domain" description="OmpR/PhoB-type" evidence="6">
    <location>
        <begin position="1"/>
        <end position="90"/>
    </location>
</feature>
<dbReference type="Pfam" id="PF03704">
    <property type="entry name" value="BTAD"/>
    <property type="match status" value="1"/>
</dbReference>
<comment type="similarity">
    <text evidence="1">Belongs to the AfsR/DnrI/RedD regulatory family.</text>
</comment>
<dbReference type="GO" id="GO:0003677">
    <property type="term" value="F:DNA binding"/>
    <property type="evidence" value="ECO:0007669"/>
    <property type="project" value="UniProtKB-UniRule"/>
</dbReference>
<dbReference type="Proteomes" id="UP000306628">
    <property type="component" value="Unassembled WGS sequence"/>
</dbReference>
<feature type="non-terminal residue" evidence="7">
    <location>
        <position position="251"/>
    </location>
</feature>
<dbReference type="RefSeq" id="WP_138699126.1">
    <property type="nucleotide sequence ID" value="NZ_VCKX01000706.1"/>
</dbReference>
<evidence type="ECO:0000256" key="1">
    <source>
        <dbReference type="ARBA" id="ARBA00005820"/>
    </source>
</evidence>
<evidence type="ECO:0000256" key="3">
    <source>
        <dbReference type="ARBA" id="ARBA00023125"/>
    </source>
</evidence>
<dbReference type="Gene3D" id="1.25.40.10">
    <property type="entry name" value="Tetratricopeptide repeat domain"/>
    <property type="match status" value="1"/>
</dbReference>
<reference evidence="7 8" key="1">
    <citation type="submission" date="2019-05" db="EMBL/GenBank/DDBJ databases">
        <title>Draft genome sequence of Nonomuraea zeae DSM 100528.</title>
        <authorList>
            <person name="Saricaoglu S."/>
            <person name="Isik K."/>
        </authorList>
    </citation>
    <scope>NUCLEOTIDE SEQUENCE [LARGE SCALE GENOMIC DNA]</scope>
    <source>
        <strain evidence="7 8">DSM 100528</strain>
    </source>
</reference>
<evidence type="ECO:0000256" key="5">
    <source>
        <dbReference type="PROSITE-ProRule" id="PRU01091"/>
    </source>
</evidence>
<comment type="caution">
    <text evidence="7">The sequence shown here is derived from an EMBL/GenBank/DDBJ whole genome shotgun (WGS) entry which is preliminary data.</text>
</comment>
<evidence type="ECO:0000256" key="4">
    <source>
        <dbReference type="ARBA" id="ARBA00023163"/>
    </source>
</evidence>
<dbReference type="InterPro" id="IPR011990">
    <property type="entry name" value="TPR-like_helical_dom_sf"/>
</dbReference>
<evidence type="ECO:0000313" key="7">
    <source>
        <dbReference type="EMBL" id="TMR08082.1"/>
    </source>
</evidence>
<dbReference type="Gene3D" id="1.10.10.10">
    <property type="entry name" value="Winged helix-like DNA-binding domain superfamily/Winged helix DNA-binding domain"/>
    <property type="match status" value="1"/>
</dbReference>
<dbReference type="PANTHER" id="PTHR35807">
    <property type="entry name" value="TRANSCRIPTIONAL REGULATOR REDD-RELATED"/>
    <property type="match status" value="1"/>
</dbReference>
<dbReference type="OrthoDB" id="4336084at2"/>
<keyword evidence="4" id="KW-0804">Transcription</keyword>
<evidence type="ECO:0000259" key="6">
    <source>
        <dbReference type="PROSITE" id="PS51755"/>
    </source>
</evidence>
<keyword evidence="2" id="KW-0805">Transcription regulation</keyword>
<dbReference type="GO" id="GO:0006355">
    <property type="term" value="P:regulation of DNA-templated transcription"/>
    <property type="evidence" value="ECO:0007669"/>
    <property type="project" value="InterPro"/>
</dbReference>
<dbReference type="SMART" id="SM00862">
    <property type="entry name" value="Trans_reg_C"/>
    <property type="match status" value="1"/>
</dbReference>
<name>A0A5S4EWQ5_9ACTN</name>
<dbReference type="SMART" id="SM01043">
    <property type="entry name" value="BTAD"/>
    <property type="match status" value="1"/>
</dbReference>
<dbReference type="EMBL" id="VCKX01000706">
    <property type="protein sequence ID" value="TMR08082.1"/>
    <property type="molecule type" value="Genomic_DNA"/>
</dbReference>
<gene>
    <name evidence="7" type="ORF">ETD85_62520</name>
</gene>
<organism evidence="7 8">
    <name type="scientific">Nonomuraea zeae</name>
    <dbReference type="NCBI Taxonomy" id="1642303"/>
    <lineage>
        <taxon>Bacteria</taxon>
        <taxon>Bacillati</taxon>
        <taxon>Actinomycetota</taxon>
        <taxon>Actinomycetes</taxon>
        <taxon>Streptosporangiales</taxon>
        <taxon>Streptosporangiaceae</taxon>
        <taxon>Nonomuraea</taxon>
    </lineage>
</organism>
<dbReference type="PROSITE" id="PS51755">
    <property type="entry name" value="OMPR_PHOB"/>
    <property type="match status" value="1"/>
</dbReference>
<dbReference type="InterPro" id="IPR051677">
    <property type="entry name" value="AfsR-DnrI-RedD_regulator"/>
</dbReference>
<proteinExistence type="inferred from homology"/>
<evidence type="ECO:0000256" key="2">
    <source>
        <dbReference type="ARBA" id="ARBA00023015"/>
    </source>
</evidence>
<dbReference type="InterPro" id="IPR001867">
    <property type="entry name" value="OmpR/PhoB-type_DNA-bd"/>
</dbReference>
<dbReference type="PANTHER" id="PTHR35807:SF1">
    <property type="entry name" value="TRANSCRIPTIONAL REGULATOR REDD"/>
    <property type="match status" value="1"/>
</dbReference>
<keyword evidence="3 5" id="KW-0238">DNA-binding</keyword>
<dbReference type="InterPro" id="IPR005158">
    <property type="entry name" value="BTAD"/>
</dbReference>
<dbReference type="SUPFAM" id="SSF46894">
    <property type="entry name" value="C-terminal effector domain of the bipartite response regulators"/>
    <property type="match status" value="1"/>
</dbReference>
<dbReference type="Pfam" id="PF00486">
    <property type="entry name" value="Trans_reg_C"/>
    <property type="match status" value="1"/>
</dbReference>
<accession>A0A5S4EWQ5</accession>
<keyword evidence="8" id="KW-1185">Reference proteome</keyword>
<evidence type="ECO:0000313" key="8">
    <source>
        <dbReference type="Proteomes" id="UP000306628"/>
    </source>
</evidence>
<dbReference type="AlphaFoldDB" id="A0A5S4EWQ5"/>
<protein>
    <submittedName>
        <fullName evidence="7">AfsR/SARP family transcriptional regulator</fullName>
    </submittedName>
</protein>
<dbReference type="GO" id="GO:0000160">
    <property type="term" value="P:phosphorelay signal transduction system"/>
    <property type="evidence" value="ECO:0007669"/>
    <property type="project" value="InterPro"/>
</dbReference>
<dbReference type="SUPFAM" id="SSF48452">
    <property type="entry name" value="TPR-like"/>
    <property type="match status" value="1"/>
</dbReference>
<feature type="DNA-binding region" description="OmpR/PhoB-type" evidence="5">
    <location>
        <begin position="1"/>
        <end position="90"/>
    </location>
</feature>
<dbReference type="InterPro" id="IPR036388">
    <property type="entry name" value="WH-like_DNA-bd_sf"/>
</dbReference>
<sequence length="251" mass="27335">MEFKIFGSLGIARDGSEIQVPTGKPRLLLAMLLCHPNEAVPRERLIDVLWGDSPPKSAVDNLRVYVSQLRKALGDSARIVREPRGYALTVKPGELDADHFEELLAAARACDDPARAGTALRQALALAQGTPFADVEHIGPIAMTALRLEEQRAAAAEAAVETDLALGRNAEAIAALYGLIGTYPLRERLRRNLMIALYRSGRQAEALATYQEARRVLVEELGIEPGPALRDLELRILNADPALDAPLPRQL</sequence>
<dbReference type="InterPro" id="IPR016032">
    <property type="entry name" value="Sig_transdc_resp-reg_C-effctor"/>
</dbReference>
<dbReference type="CDD" id="cd15831">
    <property type="entry name" value="BTAD"/>
    <property type="match status" value="1"/>
</dbReference>